<sequence length="262" mass="28144">MRIRLLGTGPSNGVPLIGGPDGAGDWGVCDPANPRNRRTRTSALVTGPDGFRLLIDPGPDLRQQLLAARIGKLDAVFVTHAHADHIMGLDELRQVNRETGRELPLYGAPETVENLRDRFGYAFLGPTPGFFRPALHAVAVEAGEIIPFGAMQALVLDQDHKVMRTLGLRIGSFAYCTDVVRMPQESLEALRGVDTWVVGCFSPRPHPVHAHVALAAEWAAEIGARRTILTHMGNSLDEAALRASLTGGLEPGFDGLGIDVEG</sequence>
<gene>
    <name evidence="2" type="ORF">EOD42_12455</name>
</gene>
<dbReference type="Proteomes" id="UP000282957">
    <property type="component" value="Unassembled WGS sequence"/>
</dbReference>
<dbReference type="CDD" id="cd16279">
    <property type="entry name" value="metallo-hydrolase-like_MBL-fold"/>
    <property type="match status" value="1"/>
</dbReference>
<dbReference type="PANTHER" id="PTHR42663:SF6">
    <property type="entry name" value="HYDROLASE C777.06C-RELATED"/>
    <property type="match status" value="1"/>
</dbReference>
<keyword evidence="2" id="KW-0378">Hydrolase</keyword>
<evidence type="ECO:0000259" key="1">
    <source>
        <dbReference type="SMART" id="SM00849"/>
    </source>
</evidence>
<evidence type="ECO:0000313" key="2">
    <source>
        <dbReference type="EMBL" id="RVT96396.1"/>
    </source>
</evidence>
<proteinExistence type="predicted"/>
<dbReference type="PANTHER" id="PTHR42663">
    <property type="entry name" value="HYDROLASE C777.06C-RELATED-RELATED"/>
    <property type="match status" value="1"/>
</dbReference>
<dbReference type="EMBL" id="SACL01000004">
    <property type="protein sequence ID" value="RVT96396.1"/>
    <property type="molecule type" value="Genomic_DNA"/>
</dbReference>
<dbReference type="SMART" id="SM00849">
    <property type="entry name" value="Lactamase_B"/>
    <property type="match status" value="1"/>
</dbReference>
<dbReference type="Pfam" id="PF12706">
    <property type="entry name" value="Lactamase_B_2"/>
    <property type="match status" value="1"/>
</dbReference>
<reference evidence="2 3" key="1">
    <citation type="submission" date="2019-01" db="EMBL/GenBank/DDBJ databases">
        <authorList>
            <person name="Chen W.-M."/>
        </authorList>
    </citation>
    <scope>NUCLEOTIDE SEQUENCE [LARGE SCALE GENOMIC DNA]</scope>
    <source>
        <strain evidence="2 3">CCP-6</strain>
    </source>
</reference>
<dbReference type="InterPro" id="IPR001279">
    <property type="entry name" value="Metallo-B-lactamas"/>
</dbReference>
<dbReference type="SUPFAM" id="SSF56281">
    <property type="entry name" value="Metallo-hydrolase/oxidoreductase"/>
    <property type="match status" value="1"/>
</dbReference>
<protein>
    <submittedName>
        <fullName evidence="2">MBL fold metallo-hydrolase</fullName>
    </submittedName>
</protein>
<evidence type="ECO:0000313" key="3">
    <source>
        <dbReference type="Proteomes" id="UP000282957"/>
    </source>
</evidence>
<comment type="caution">
    <text evidence="2">The sequence shown here is derived from an EMBL/GenBank/DDBJ whole genome shotgun (WGS) entry which is preliminary data.</text>
</comment>
<dbReference type="AlphaFoldDB" id="A0A437MFI9"/>
<feature type="domain" description="Metallo-beta-lactamase" evidence="1">
    <location>
        <begin position="39"/>
        <end position="211"/>
    </location>
</feature>
<name>A0A437MFI9_9PROT</name>
<dbReference type="Gene3D" id="3.60.15.10">
    <property type="entry name" value="Ribonuclease Z/Hydroxyacylglutathione hydrolase-like"/>
    <property type="match status" value="1"/>
</dbReference>
<accession>A0A437MFI9</accession>
<dbReference type="OrthoDB" id="9781189at2"/>
<keyword evidence="3" id="KW-1185">Reference proteome</keyword>
<dbReference type="InterPro" id="IPR036866">
    <property type="entry name" value="RibonucZ/Hydroxyglut_hydro"/>
</dbReference>
<organism evidence="2 3">
    <name type="scientific">Rhodovarius crocodyli</name>
    <dbReference type="NCBI Taxonomy" id="1979269"/>
    <lineage>
        <taxon>Bacteria</taxon>
        <taxon>Pseudomonadati</taxon>
        <taxon>Pseudomonadota</taxon>
        <taxon>Alphaproteobacteria</taxon>
        <taxon>Acetobacterales</taxon>
        <taxon>Roseomonadaceae</taxon>
        <taxon>Rhodovarius</taxon>
    </lineage>
</organism>
<dbReference type="GO" id="GO:0016787">
    <property type="term" value="F:hydrolase activity"/>
    <property type="evidence" value="ECO:0007669"/>
    <property type="project" value="UniProtKB-KW"/>
</dbReference>